<proteinExistence type="predicted"/>
<dbReference type="PhylomeDB" id="Q5JFP0"/>
<gene>
    <name evidence="1" type="ordered locus">TK0205</name>
</gene>
<evidence type="ECO:0008006" key="3">
    <source>
        <dbReference type="Google" id="ProtNLM"/>
    </source>
</evidence>
<dbReference type="OrthoDB" id="96080at2157"/>
<dbReference type="GeneID" id="78446709"/>
<dbReference type="Proteomes" id="UP000000536">
    <property type="component" value="Chromosome"/>
</dbReference>
<dbReference type="STRING" id="69014.TK0205"/>
<dbReference type="KEGG" id="tko:TK0205"/>
<protein>
    <recommendedName>
        <fullName evidence="3">KaiC-like domain-containing protein</fullName>
    </recommendedName>
</protein>
<dbReference type="EnsemblBacteria" id="BAD84394">
    <property type="protein sequence ID" value="BAD84394"/>
    <property type="gene ID" value="TK0205"/>
</dbReference>
<dbReference type="InterPro" id="IPR027417">
    <property type="entry name" value="P-loop_NTPase"/>
</dbReference>
<dbReference type="RefSeq" id="WP_011249160.1">
    <property type="nucleotide sequence ID" value="NC_006624.1"/>
</dbReference>
<dbReference type="InParanoid" id="Q5JFP0"/>
<reference evidence="1 2" key="1">
    <citation type="journal article" date="2005" name="Genome Res.">
        <title>Complete genome sequence of the hyperthermophilic archaeon Thermococcus kodakaraensis KOD1 and comparison with Pyrococcus genomes.</title>
        <authorList>
            <person name="Fukui T."/>
            <person name="Atomi H."/>
            <person name="Kanai T."/>
            <person name="Matsumi R."/>
            <person name="Fujiwara S."/>
            <person name="Imanaka T."/>
        </authorList>
    </citation>
    <scope>NUCLEOTIDE SEQUENCE [LARGE SCALE GENOMIC DNA]</scope>
    <source>
        <strain evidence="2">ATCC BAA-918 / JCM 12380 / KOD1</strain>
    </source>
</reference>
<evidence type="ECO:0000313" key="2">
    <source>
        <dbReference type="Proteomes" id="UP000000536"/>
    </source>
</evidence>
<dbReference type="PATRIC" id="fig|69014.16.peg.204"/>
<dbReference type="AlphaFoldDB" id="Q5JFP0"/>
<dbReference type="Gene3D" id="3.40.50.300">
    <property type="entry name" value="P-loop containing nucleotide triphosphate hydrolases"/>
    <property type="match status" value="1"/>
</dbReference>
<name>Q5JFP0_THEKO</name>
<dbReference type="EMBL" id="AP006878">
    <property type="protein sequence ID" value="BAD84394.1"/>
    <property type="molecule type" value="Genomic_DNA"/>
</dbReference>
<organism evidence="1 2">
    <name type="scientific">Thermococcus kodakarensis (strain ATCC BAA-918 / JCM 12380 / KOD1)</name>
    <name type="common">Pyrococcus kodakaraensis (strain KOD1)</name>
    <dbReference type="NCBI Taxonomy" id="69014"/>
    <lineage>
        <taxon>Archaea</taxon>
        <taxon>Methanobacteriati</taxon>
        <taxon>Methanobacteriota</taxon>
        <taxon>Thermococci</taxon>
        <taxon>Thermococcales</taxon>
        <taxon>Thermococcaceae</taxon>
        <taxon>Thermococcus</taxon>
    </lineage>
</organism>
<sequence>MGLSRLVDSVPENGVLTVIARGPDSNGDVIGVRLLKELIRREEPVFVVLYEPLLVFRSNLERVGISLEDVLGEKFVVFDVFGSFKGIDRNLPHVYQLSGYLDDGVFVTKYSDFVRTLSEKISASRIWLFTYLSSGTCKLFKNPRKTYQLVWSTKTEVTSKIPDIRAILVYDSTDCPEIEDFIYTFSDIVVEVTREMFKRKAYVTKGLEPEVFDPFEGDEHD</sequence>
<accession>Q5JFP0</accession>
<dbReference type="HOGENOM" id="CLU_091235_0_0_2"/>
<dbReference type="eggNOG" id="arCOG03810">
    <property type="taxonomic scope" value="Archaea"/>
</dbReference>
<evidence type="ECO:0000313" key="1">
    <source>
        <dbReference type="EMBL" id="BAD84394.1"/>
    </source>
</evidence>
<keyword evidence="2" id="KW-1185">Reference proteome</keyword>